<sequence>MSDATVRQRYDYHVWANTRLFNRLAELPEDIWHAEIRSVFPSISGCFAHIYRFDRLWLAVLEGVPNAEIFPKIPVWQEEAQGRSLEEMRGLFAAVAGDFRSWLREQRDLERPLAIEHPQYGRLETRYADIVEHVVNHGTYHRGNIAAMIRQLGYPGTATDYVFYLMEKSNGADTAAAAE</sequence>
<keyword evidence="2" id="KW-0479">Metal-binding</keyword>
<evidence type="ECO:0000256" key="1">
    <source>
        <dbReference type="ARBA" id="ARBA00008635"/>
    </source>
</evidence>
<keyword evidence="3" id="KW-0808">Transferase</keyword>
<dbReference type="GO" id="GO:0003887">
    <property type="term" value="F:DNA-directed DNA polymerase activity"/>
    <property type="evidence" value="ECO:0007669"/>
    <property type="project" value="UniProtKB-EC"/>
</dbReference>
<gene>
    <name evidence="3" type="primary">txxe 615-dinB</name>
    <name evidence="3" type="ORF">TXXE_01135</name>
</gene>
<dbReference type="EMBL" id="CAJRAY010000005">
    <property type="protein sequence ID" value="CAG5077081.1"/>
    <property type="molecule type" value="Genomic_DNA"/>
</dbReference>
<keyword evidence="3" id="KW-0548">Nucleotidyltransferase</keyword>
<dbReference type="Proteomes" id="UP000681526">
    <property type="component" value="Unassembled WGS sequence"/>
</dbReference>
<reference evidence="3 4" key="1">
    <citation type="submission" date="2021-04" db="EMBL/GenBank/DDBJ databases">
        <authorList>
            <person name="Rakotoarivonina H."/>
        </authorList>
    </citation>
    <scope>NUCLEOTIDE SEQUENCE [LARGE SCALE GENOMIC DNA]</scope>
    <source>
        <strain evidence="3 4">XE</strain>
    </source>
</reference>
<evidence type="ECO:0000313" key="4">
    <source>
        <dbReference type="Proteomes" id="UP000681526"/>
    </source>
</evidence>
<keyword evidence="4" id="KW-1185">Reference proteome</keyword>
<protein>
    <submittedName>
        <fullName evidence="3">DNA polymerase IV dinB</fullName>
        <ecNumber evidence="3">2.7.7.7</ecNumber>
    </submittedName>
</protein>
<accession>A0ABM8UZL4</accession>
<dbReference type="Gene3D" id="1.20.120.450">
    <property type="entry name" value="dinb family like domain"/>
    <property type="match status" value="1"/>
</dbReference>
<organism evidence="3 4">
    <name type="scientific">Thermobacillus xylanilyticus</name>
    <dbReference type="NCBI Taxonomy" id="76633"/>
    <lineage>
        <taxon>Bacteria</taxon>
        <taxon>Bacillati</taxon>
        <taxon>Bacillota</taxon>
        <taxon>Bacilli</taxon>
        <taxon>Bacillales</taxon>
        <taxon>Paenibacillaceae</taxon>
        <taxon>Thermobacillus</taxon>
    </lineage>
</organism>
<dbReference type="EC" id="2.7.7.7" evidence="3"/>
<name>A0ABM8UZL4_THEXY</name>
<dbReference type="InterPro" id="IPR034660">
    <property type="entry name" value="DinB/YfiT-like"/>
</dbReference>
<dbReference type="PANTHER" id="PTHR37302:SF1">
    <property type="entry name" value="PROTEIN DINB"/>
    <property type="match status" value="1"/>
</dbReference>
<dbReference type="InterPro" id="IPR007837">
    <property type="entry name" value="DinB"/>
</dbReference>
<dbReference type="RefSeq" id="WP_244860340.1">
    <property type="nucleotide sequence ID" value="NZ_CAJRAY010000005.1"/>
</dbReference>
<evidence type="ECO:0000313" key="3">
    <source>
        <dbReference type="EMBL" id="CAG5077081.1"/>
    </source>
</evidence>
<evidence type="ECO:0000256" key="2">
    <source>
        <dbReference type="ARBA" id="ARBA00022723"/>
    </source>
</evidence>
<comment type="similarity">
    <text evidence="1">Belongs to the DinB family.</text>
</comment>
<dbReference type="PANTHER" id="PTHR37302">
    <property type="entry name" value="SLR1116 PROTEIN"/>
    <property type="match status" value="1"/>
</dbReference>
<comment type="caution">
    <text evidence="3">The sequence shown here is derived from an EMBL/GenBank/DDBJ whole genome shotgun (WGS) entry which is preliminary data.</text>
</comment>
<dbReference type="Pfam" id="PF05163">
    <property type="entry name" value="DinB"/>
    <property type="match status" value="1"/>
</dbReference>
<proteinExistence type="inferred from homology"/>
<dbReference type="SUPFAM" id="SSF109854">
    <property type="entry name" value="DinB/YfiT-like putative metalloenzymes"/>
    <property type="match status" value="1"/>
</dbReference>